<dbReference type="AlphaFoldDB" id="A0A2P5CSU4"/>
<protein>
    <submittedName>
        <fullName evidence="1">Uncharacterized protein</fullName>
    </submittedName>
</protein>
<name>A0A2P5CSU4_PARAD</name>
<dbReference type="Proteomes" id="UP000237105">
    <property type="component" value="Unassembled WGS sequence"/>
</dbReference>
<organism evidence="1 2">
    <name type="scientific">Parasponia andersonii</name>
    <name type="common">Sponia andersonii</name>
    <dbReference type="NCBI Taxonomy" id="3476"/>
    <lineage>
        <taxon>Eukaryota</taxon>
        <taxon>Viridiplantae</taxon>
        <taxon>Streptophyta</taxon>
        <taxon>Embryophyta</taxon>
        <taxon>Tracheophyta</taxon>
        <taxon>Spermatophyta</taxon>
        <taxon>Magnoliopsida</taxon>
        <taxon>eudicotyledons</taxon>
        <taxon>Gunneridae</taxon>
        <taxon>Pentapetalae</taxon>
        <taxon>rosids</taxon>
        <taxon>fabids</taxon>
        <taxon>Rosales</taxon>
        <taxon>Cannabaceae</taxon>
        <taxon>Parasponia</taxon>
    </lineage>
</organism>
<accession>A0A2P5CSU4</accession>
<gene>
    <name evidence="1" type="ORF">PanWU01x14_126290</name>
</gene>
<evidence type="ECO:0000313" key="1">
    <source>
        <dbReference type="EMBL" id="PON64107.1"/>
    </source>
</evidence>
<dbReference type="EMBL" id="JXTB01000098">
    <property type="protein sequence ID" value="PON64107.1"/>
    <property type="molecule type" value="Genomic_DNA"/>
</dbReference>
<sequence>MGLAFIGEINFAPLNYFSVKLCMQGQ</sequence>
<reference evidence="2" key="1">
    <citation type="submission" date="2016-06" db="EMBL/GenBank/DDBJ databases">
        <title>Parallel loss of symbiosis genes in relatives of nitrogen-fixing non-legume Parasponia.</title>
        <authorList>
            <person name="Van Velzen R."/>
            <person name="Holmer R."/>
            <person name="Bu F."/>
            <person name="Rutten L."/>
            <person name="Van Zeijl A."/>
            <person name="Liu W."/>
            <person name="Santuari L."/>
            <person name="Cao Q."/>
            <person name="Sharma T."/>
            <person name="Shen D."/>
            <person name="Roswanjaya Y."/>
            <person name="Wardhani T."/>
            <person name="Kalhor M.S."/>
            <person name="Jansen J."/>
            <person name="Van den Hoogen J."/>
            <person name="Gungor B."/>
            <person name="Hartog M."/>
            <person name="Hontelez J."/>
            <person name="Verver J."/>
            <person name="Yang W.-C."/>
            <person name="Schijlen E."/>
            <person name="Repin R."/>
            <person name="Schilthuizen M."/>
            <person name="Schranz E."/>
            <person name="Heidstra R."/>
            <person name="Miyata K."/>
            <person name="Fedorova E."/>
            <person name="Kohlen W."/>
            <person name="Bisseling T."/>
            <person name="Smit S."/>
            <person name="Geurts R."/>
        </authorList>
    </citation>
    <scope>NUCLEOTIDE SEQUENCE [LARGE SCALE GENOMIC DNA]</scope>
    <source>
        <strain evidence="2">cv. WU1-14</strain>
    </source>
</reference>
<evidence type="ECO:0000313" key="2">
    <source>
        <dbReference type="Proteomes" id="UP000237105"/>
    </source>
</evidence>
<keyword evidence="2" id="KW-1185">Reference proteome</keyword>
<comment type="caution">
    <text evidence="1">The sequence shown here is derived from an EMBL/GenBank/DDBJ whole genome shotgun (WGS) entry which is preliminary data.</text>
</comment>
<proteinExistence type="predicted"/>